<sequence>MSISGPVIYPAFRSTPLQFLSGDCGGLVIRSRLRGLGFPEFNLDFTEDPPCIGPVARYWPNVLPLVWCGSLERGGSSGTVLVIWSRFKIKRPIPK</sequence>
<proteinExistence type="predicted"/>
<reference evidence="1 2" key="1">
    <citation type="journal article" date="2019" name="Sci. Rep.">
        <title>Orb-weaving spider Araneus ventricosus genome elucidates the spidroin gene catalogue.</title>
        <authorList>
            <person name="Kono N."/>
            <person name="Nakamura H."/>
            <person name="Ohtoshi R."/>
            <person name="Moran D.A.P."/>
            <person name="Shinohara A."/>
            <person name="Yoshida Y."/>
            <person name="Fujiwara M."/>
            <person name="Mori M."/>
            <person name="Tomita M."/>
            <person name="Arakawa K."/>
        </authorList>
    </citation>
    <scope>NUCLEOTIDE SEQUENCE [LARGE SCALE GENOMIC DNA]</scope>
</reference>
<evidence type="ECO:0000313" key="1">
    <source>
        <dbReference type="EMBL" id="GBM40134.1"/>
    </source>
</evidence>
<protein>
    <submittedName>
        <fullName evidence="1">Uncharacterized protein</fullName>
    </submittedName>
</protein>
<organism evidence="1 2">
    <name type="scientific">Araneus ventricosus</name>
    <name type="common">Orbweaver spider</name>
    <name type="synonym">Epeira ventricosa</name>
    <dbReference type="NCBI Taxonomy" id="182803"/>
    <lineage>
        <taxon>Eukaryota</taxon>
        <taxon>Metazoa</taxon>
        <taxon>Ecdysozoa</taxon>
        <taxon>Arthropoda</taxon>
        <taxon>Chelicerata</taxon>
        <taxon>Arachnida</taxon>
        <taxon>Araneae</taxon>
        <taxon>Araneomorphae</taxon>
        <taxon>Entelegynae</taxon>
        <taxon>Araneoidea</taxon>
        <taxon>Araneidae</taxon>
        <taxon>Araneus</taxon>
    </lineage>
</organism>
<name>A0A4Y2FKJ5_ARAVE</name>
<comment type="caution">
    <text evidence="1">The sequence shown here is derived from an EMBL/GenBank/DDBJ whole genome shotgun (WGS) entry which is preliminary data.</text>
</comment>
<keyword evidence="2" id="KW-1185">Reference proteome</keyword>
<dbReference type="Proteomes" id="UP000499080">
    <property type="component" value="Unassembled WGS sequence"/>
</dbReference>
<gene>
    <name evidence="1" type="ORF">AVEN_25971_1</name>
</gene>
<dbReference type="AlphaFoldDB" id="A0A4Y2FKJ5"/>
<accession>A0A4Y2FKJ5</accession>
<evidence type="ECO:0000313" key="2">
    <source>
        <dbReference type="Proteomes" id="UP000499080"/>
    </source>
</evidence>
<dbReference type="EMBL" id="BGPR01000919">
    <property type="protein sequence ID" value="GBM40134.1"/>
    <property type="molecule type" value="Genomic_DNA"/>
</dbReference>